<evidence type="ECO:0000313" key="7">
    <source>
        <dbReference type="Proteomes" id="UP000004200"/>
    </source>
</evidence>
<dbReference type="eggNOG" id="COG0732">
    <property type="taxonomic scope" value="Bacteria"/>
</dbReference>
<dbReference type="AlphaFoldDB" id="G2E7U2"/>
<keyword evidence="4" id="KW-0175">Coiled coil</keyword>
<dbReference type="Gene3D" id="3.90.220.20">
    <property type="entry name" value="DNA methylase specificity domains"/>
    <property type="match status" value="2"/>
</dbReference>
<sequence length="331" mass="37149">MVSRRLTREPEPKIRMRRVYQKALHRLRPLHGFNPQLMVALLRQWSDRGVLKNYVTQTSIAHLPREKLMEIPMPVPPDSEQRAIATALSDVDALLNGLDQLIAKKRDLKQAAMQQLLTGQTRLPGFHGKWEVMRLGEVCWFQEGPGVRKTQFTTTGIKLLNGTNIFRGTLNLDTTTRFISKTEAYGPYAHFMAEEGDIVLASSGVTIDRLHEKVAFVKQENLPFCMNTSTIRFKPLPGNLCSEFLFQFLVGDEFKSQVGGVATGSAQLNFGPSHVEKVALSVPPLPEQTAIAEILSDMDAEIAALEARRDKTRALKQGMMQELLTGRTRLI</sequence>
<dbReference type="PATRIC" id="fig|765913.3.peg.4428"/>
<dbReference type="PANTHER" id="PTHR30408:SF12">
    <property type="entry name" value="TYPE I RESTRICTION ENZYME MJAVIII SPECIFICITY SUBUNIT"/>
    <property type="match status" value="1"/>
</dbReference>
<evidence type="ECO:0000256" key="1">
    <source>
        <dbReference type="ARBA" id="ARBA00010923"/>
    </source>
</evidence>
<dbReference type="GO" id="GO:0009307">
    <property type="term" value="P:DNA restriction-modification system"/>
    <property type="evidence" value="ECO:0007669"/>
    <property type="project" value="UniProtKB-KW"/>
</dbReference>
<name>G2E7U2_9GAMM</name>
<evidence type="ECO:0000256" key="4">
    <source>
        <dbReference type="SAM" id="Coils"/>
    </source>
</evidence>
<dbReference type="SUPFAM" id="SSF116734">
    <property type="entry name" value="DNA methylase specificity domain"/>
    <property type="match status" value="2"/>
</dbReference>
<dbReference type="GO" id="GO:0003677">
    <property type="term" value="F:DNA binding"/>
    <property type="evidence" value="ECO:0007669"/>
    <property type="project" value="UniProtKB-KW"/>
</dbReference>
<feature type="domain" description="Type I restriction modification DNA specificity" evidence="5">
    <location>
        <begin position="129"/>
        <end position="308"/>
    </location>
</feature>
<dbReference type="CDD" id="cd17518">
    <property type="entry name" value="RMtype1_S_Asp27244ORF1181P-TRD1-CR1_like"/>
    <property type="match status" value="1"/>
</dbReference>
<feature type="coiled-coil region" evidence="4">
    <location>
        <begin position="295"/>
        <end position="322"/>
    </location>
</feature>
<dbReference type="PANTHER" id="PTHR30408">
    <property type="entry name" value="TYPE-1 RESTRICTION ENZYME ECOKI SPECIFICITY PROTEIN"/>
    <property type="match status" value="1"/>
</dbReference>
<dbReference type="EMBL" id="AFWT01000057">
    <property type="protein sequence ID" value="EGV27817.1"/>
    <property type="molecule type" value="Genomic_DNA"/>
</dbReference>
<protein>
    <submittedName>
        <fullName evidence="6">Restriction modification system DNA specificity domain protein</fullName>
    </submittedName>
</protein>
<keyword evidence="7" id="KW-1185">Reference proteome</keyword>
<dbReference type="InterPro" id="IPR044946">
    <property type="entry name" value="Restrct_endonuc_typeI_TRD_sf"/>
</dbReference>
<organism evidence="6 7">
    <name type="scientific">Thiorhodococcus drewsii AZ1</name>
    <dbReference type="NCBI Taxonomy" id="765913"/>
    <lineage>
        <taxon>Bacteria</taxon>
        <taxon>Pseudomonadati</taxon>
        <taxon>Pseudomonadota</taxon>
        <taxon>Gammaproteobacteria</taxon>
        <taxon>Chromatiales</taxon>
        <taxon>Chromatiaceae</taxon>
        <taxon>Thiorhodococcus</taxon>
    </lineage>
</organism>
<dbReference type="Gene3D" id="1.10.287.1120">
    <property type="entry name" value="Bipartite methylase S protein"/>
    <property type="match status" value="1"/>
</dbReference>
<keyword evidence="2" id="KW-0680">Restriction system</keyword>
<dbReference type="InterPro" id="IPR052021">
    <property type="entry name" value="Type-I_RS_S_subunit"/>
</dbReference>
<comment type="caution">
    <text evidence="6">The sequence shown here is derived from an EMBL/GenBank/DDBJ whole genome shotgun (WGS) entry which is preliminary data.</text>
</comment>
<proteinExistence type="inferred from homology"/>
<dbReference type="InterPro" id="IPR000055">
    <property type="entry name" value="Restrct_endonuc_typeI_TRD"/>
</dbReference>
<keyword evidence="3" id="KW-0238">DNA-binding</keyword>
<dbReference type="Pfam" id="PF01420">
    <property type="entry name" value="Methylase_S"/>
    <property type="match status" value="2"/>
</dbReference>
<evidence type="ECO:0000256" key="2">
    <source>
        <dbReference type="ARBA" id="ARBA00022747"/>
    </source>
</evidence>
<evidence type="ECO:0000313" key="6">
    <source>
        <dbReference type="EMBL" id="EGV27817.1"/>
    </source>
</evidence>
<gene>
    <name evidence="6" type="ORF">ThidrDRAFT_4355</name>
</gene>
<reference evidence="6 7" key="1">
    <citation type="submission" date="2011-06" db="EMBL/GenBank/DDBJ databases">
        <title>The draft genome of Thiorhodococcus drewsii AZ1.</title>
        <authorList>
            <consortium name="US DOE Joint Genome Institute (JGI-PGF)"/>
            <person name="Lucas S."/>
            <person name="Han J."/>
            <person name="Lapidus A."/>
            <person name="Cheng J.-F."/>
            <person name="Goodwin L."/>
            <person name="Pitluck S."/>
            <person name="Peters L."/>
            <person name="Land M.L."/>
            <person name="Hauser L."/>
            <person name="Vogl K."/>
            <person name="Liu Z."/>
            <person name="Imhoff J."/>
            <person name="Thiel V."/>
            <person name="Frigaard N.-U."/>
            <person name="Bryant D.A."/>
            <person name="Woyke T.J."/>
        </authorList>
    </citation>
    <scope>NUCLEOTIDE SEQUENCE [LARGE SCALE GENOMIC DNA]</scope>
    <source>
        <strain evidence="6 7">AZ1</strain>
    </source>
</reference>
<dbReference type="STRING" id="765913.ThidrDRAFT_4355"/>
<feature type="domain" description="Type I restriction modification DNA specificity" evidence="5">
    <location>
        <begin position="51"/>
        <end position="97"/>
    </location>
</feature>
<evidence type="ECO:0000259" key="5">
    <source>
        <dbReference type="Pfam" id="PF01420"/>
    </source>
</evidence>
<accession>G2E7U2</accession>
<comment type="similarity">
    <text evidence="1">Belongs to the type-I restriction system S methylase family.</text>
</comment>
<dbReference type="Proteomes" id="UP000004200">
    <property type="component" value="Unassembled WGS sequence"/>
</dbReference>
<evidence type="ECO:0000256" key="3">
    <source>
        <dbReference type="ARBA" id="ARBA00023125"/>
    </source>
</evidence>